<evidence type="ECO:0000313" key="2">
    <source>
        <dbReference type="EMBL" id="VDP49872.1"/>
    </source>
</evidence>
<accession>A0A3P8DES1</accession>
<dbReference type="EMBL" id="UZAH01037549">
    <property type="protein sequence ID" value="VDP49872.1"/>
    <property type="molecule type" value="Genomic_DNA"/>
</dbReference>
<proteinExistence type="predicted"/>
<keyword evidence="1" id="KW-0472">Membrane</keyword>
<evidence type="ECO:0000313" key="4">
    <source>
        <dbReference type="WBParaSite" id="HPBE_0002523201-mRNA-1"/>
    </source>
</evidence>
<reference evidence="4" key="2">
    <citation type="submission" date="2019-09" db="UniProtKB">
        <authorList>
            <consortium name="WormBaseParasite"/>
        </authorList>
    </citation>
    <scope>IDENTIFICATION</scope>
</reference>
<dbReference type="WBParaSite" id="HPBE_0002523201-mRNA-1">
    <property type="protein sequence ID" value="HPBE_0002523201-mRNA-1"/>
    <property type="gene ID" value="HPBE_0002523201"/>
</dbReference>
<dbReference type="AlphaFoldDB" id="A0A183GRB2"/>
<evidence type="ECO:0000313" key="3">
    <source>
        <dbReference type="Proteomes" id="UP000050761"/>
    </source>
</evidence>
<dbReference type="Proteomes" id="UP000050761">
    <property type="component" value="Unassembled WGS sequence"/>
</dbReference>
<reference evidence="2 3" key="1">
    <citation type="submission" date="2018-11" db="EMBL/GenBank/DDBJ databases">
        <authorList>
            <consortium name="Pathogen Informatics"/>
        </authorList>
    </citation>
    <scope>NUCLEOTIDE SEQUENCE [LARGE SCALE GENOMIC DNA]</scope>
</reference>
<evidence type="ECO:0000256" key="1">
    <source>
        <dbReference type="SAM" id="Phobius"/>
    </source>
</evidence>
<organism evidence="3 4">
    <name type="scientific">Heligmosomoides polygyrus</name>
    <name type="common">Parasitic roundworm</name>
    <dbReference type="NCBI Taxonomy" id="6339"/>
    <lineage>
        <taxon>Eukaryota</taxon>
        <taxon>Metazoa</taxon>
        <taxon>Ecdysozoa</taxon>
        <taxon>Nematoda</taxon>
        <taxon>Chromadorea</taxon>
        <taxon>Rhabditida</taxon>
        <taxon>Rhabditina</taxon>
        <taxon>Rhabditomorpha</taxon>
        <taxon>Strongyloidea</taxon>
        <taxon>Heligmosomidae</taxon>
        <taxon>Heligmosomoides</taxon>
    </lineage>
</organism>
<feature type="transmembrane region" description="Helical" evidence="1">
    <location>
        <begin position="29"/>
        <end position="55"/>
    </location>
</feature>
<protein>
    <submittedName>
        <fullName evidence="2 4">Uncharacterized protein</fullName>
    </submittedName>
</protein>
<sequence length="102" mass="11557">MMTPYPSTVGERKDELFAVGKHCLNSLHFLALVVILLVVTVVVIVIVAIGIAFFISETQHAVVFNMMMFKCSTPEIHRYKVHEAALVTVRAAYKRLFPYMDQ</sequence>
<gene>
    <name evidence="2" type="ORF">HPBE_LOCUS25231</name>
</gene>
<keyword evidence="3" id="KW-1185">Reference proteome</keyword>
<accession>A0A183GRB2</accession>
<keyword evidence="1" id="KW-1133">Transmembrane helix</keyword>
<keyword evidence="1" id="KW-0812">Transmembrane</keyword>
<name>A0A183GRB2_HELPZ</name>